<dbReference type="STRING" id="34508.A0A4U5PIK1"/>
<dbReference type="InterPro" id="IPR016187">
    <property type="entry name" value="CTDL_fold"/>
</dbReference>
<evidence type="ECO:0000313" key="3">
    <source>
        <dbReference type="EMBL" id="TKR96502.1"/>
    </source>
</evidence>
<dbReference type="PROSITE" id="PS50041">
    <property type="entry name" value="C_TYPE_LECTIN_2"/>
    <property type="match status" value="1"/>
</dbReference>
<dbReference type="InterPro" id="IPR001304">
    <property type="entry name" value="C-type_lectin-like"/>
</dbReference>
<evidence type="ECO:0000256" key="1">
    <source>
        <dbReference type="SAM" id="SignalP"/>
    </source>
</evidence>
<reference evidence="3 4" key="2">
    <citation type="journal article" date="2019" name="G3 (Bethesda)">
        <title>Hybrid Assembly of the Genome of the Entomopathogenic Nematode Steinernema carpocapsae Identifies the X-Chromosome.</title>
        <authorList>
            <person name="Serra L."/>
            <person name="Macchietto M."/>
            <person name="Macias-Munoz A."/>
            <person name="McGill C.J."/>
            <person name="Rodriguez I.M."/>
            <person name="Rodriguez B."/>
            <person name="Murad R."/>
            <person name="Mortazavi A."/>
        </authorList>
    </citation>
    <scope>NUCLEOTIDE SEQUENCE [LARGE SCALE GENOMIC DNA]</scope>
    <source>
        <strain evidence="3 4">ALL</strain>
    </source>
</reference>
<dbReference type="Pfam" id="PF00059">
    <property type="entry name" value="Lectin_C"/>
    <property type="match status" value="1"/>
</dbReference>
<dbReference type="SUPFAM" id="SSF56436">
    <property type="entry name" value="C-type lectin-like"/>
    <property type="match status" value="1"/>
</dbReference>
<dbReference type="PANTHER" id="PTHR22803">
    <property type="entry name" value="MANNOSE, PHOSPHOLIPASE, LECTIN RECEPTOR RELATED"/>
    <property type="match status" value="1"/>
</dbReference>
<dbReference type="Proteomes" id="UP000298663">
    <property type="component" value="Unassembled WGS sequence"/>
</dbReference>
<proteinExistence type="predicted"/>
<feature type="domain" description="C-type lectin" evidence="2">
    <location>
        <begin position="49"/>
        <end position="164"/>
    </location>
</feature>
<evidence type="ECO:0000259" key="2">
    <source>
        <dbReference type="PROSITE" id="PS50041"/>
    </source>
</evidence>
<dbReference type="EMBL" id="AZBU02000002">
    <property type="protein sequence ID" value="TKR96502.1"/>
    <property type="molecule type" value="Genomic_DNA"/>
</dbReference>
<keyword evidence="1" id="KW-0732">Signal</keyword>
<dbReference type="InterPro" id="IPR050111">
    <property type="entry name" value="C-type_lectin/snaclec_domain"/>
</dbReference>
<gene>
    <name evidence="3" type="ORF">L596_010510</name>
</gene>
<dbReference type="InterPro" id="IPR016186">
    <property type="entry name" value="C-type_lectin-like/link_sf"/>
</dbReference>
<accession>A0A4U5PIK1</accession>
<comment type="caution">
    <text evidence="3">The sequence shown here is derived from an EMBL/GenBank/DDBJ whole genome shotgun (WGS) entry which is preliminary data.</text>
</comment>
<feature type="chain" id="PRO_5020616239" description="C-type lectin domain-containing protein" evidence="1">
    <location>
        <begin position="25"/>
        <end position="179"/>
    </location>
</feature>
<keyword evidence="4" id="KW-1185">Reference proteome</keyword>
<dbReference type="SMART" id="SM00034">
    <property type="entry name" value="CLECT"/>
    <property type="match status" value="1"/>
</dbReference>
<feature type="signal peptide" evidence="1">
    <location>
        <begin position="1"/>
        <end position="24"/>
    </location>
</feature>
<sequence>MITMTFTRHLLFLLVLANLAVAQACPSPPSCPSEPCTYICPQGWTFSPSTKFCYTVDLPFDGFNFTVAENLCQLKGGHLASIHTDAENQFIIDLVQNQVGAGQIWTGLYVDPVTKVFKWTDGCLVDYAHWNKSTPICIGQSFKCTQIRVQINKGENFLWELVDCAKVIRPLVCKKAPQN</sequence>
<dbReference type="CDD" id="cd00037">
    <property type="entry name" value="CLECT"/>
    <property type="match status" value="1"/>
</dbReference>
<protein>
    <recommendedName>
        <fullName evidence="2">C-type lectin domain-containing protein</fullName>
    </recommendedName>
</protein>
<evidence type="ECO:0000313" key="4">
    <source>
        <dbReference type="Proteomes" id="UP000298663"/>
    </source>
</evidence>
<organism evidence="3 4">
    <name type="scientific">Steinernema carpocapsae</name>
    <name type="common">Entomopathogenic nematode</name>
    <dbReference type="NCBI Taxonomy" id="34508"/>
    <lineage>
        <taxon>Eukaryota</taxon>
        <taxon>Metazoa</taxon>
        <taxon>Ecdysozoa</taxon>
        <taxon>Nematoda</taxon>
        <taxon>Chromadorea</taxon>
        <taxon>Rhabditida</taxon>
        <taxon>Tylenchina</taxon>
        <taxon>Panagrolaimomorpha</taxon>
        <taxon>Strongyloidoidea</taxon>
        <taxon>Steinernematidae</taxon>
        <taxon>Steinernema</taxon>
    </lineage>
</organism>
<name>A0A4U5PIK1_STECR</name>
<dbReference type="OrthoDB" id="5860166at2759"/>
<dbReference type="AlphaFoldDB" id="A0A4U5PIK1"/>
<reference evidence="3 4" key="1">
    <citation type="journal article" date="2015" name="Genome Biol.">
        <title>Comparative genomics of Steinernema reveals deeply conserved gene regulatory networks.</title>
        <authorList>
            <person name="Dillman A.R."/>
            <person name="Macchietto M."/>
            <person name="Porter C.F."/>
            <person name="Rogers A."/>
            <person name="Williams B."/>
            <person name="Antoshechkin I."/>
            <person name="Lee M.M."/>
            <person name="Goodwin Z."/>
            <person name="Lu X."/>
            <person name="Lewis E.E."/>
            <person name="Goodrich-Blair H."/>
            <person name="Stock S.P."/>
            <person name="Adams B.J."/>
            <person name="Sternberg P.W."/>
            <person name="Mortazavi A."/>
        </authorList>
    </citation>
    <scope>NUCLEOTIDE SEQUENCE [LARGE SCALE GENOMIC DNA]</scope>
    <source>
        <strain evidence="3 4">ALL</strain>
    </source>
</reference>
<dbReference type="Gene3D" id="3.10.100.10">
    <property type="entry name" value="Mannose-Binding Protein A, subunit A"/>
    <property type="match status" value="1"/>
</dbReference>